<dbReference type="OrthoDB" id="6118920at2759"/>
<gene>
    <name evidence="2" type="ORF">CVT25_010627</name>
</gene>
<dbReference type="Pfam" id="PF13521">
    <property type="entry name" value="AAA_28"/>
    <property type="match status" value="1"/>
</dbReference>
<dbReference type="InterPro" id="IPR038727">
    <property type="entry name" value="NadR/Ttd14_AAA_dom"/>
</dbReference>
<dbReference type="Gene3D" id="3.40.50.300">
    <property type="entry name" value="P-loop containing nucleotide triphosphate hydrolases"/>
    <property type="match status" value="1"/>
</dbReference>
<evidence type="ECO:0000259" key="1">
    <source>
        <dbReference type="Pfam" id="PF13521"/>
    </source>
</evidence>
<comment type="caution">
    <text evidence="2">The sequence shown here is derived from an EMBL/GenBank/DDBJ whole genome shotgun (WGS) entry which is preliminary data.</text>
</comment>
<organism evidence="2 3">
    <name type="scientific">Psilocybe cyanescens</name>
    <dbReference type="NCBI Taxonomy" id="93625"/>
    <lineage>
        <taxon>Eukaryota</taxon>
        <taxon>Fungi</taxon>
        <taxon>Dikarya</taxon>
        <taxon>Basidiomycota</taxon>
        <taxon>Agaricomycotina</taxon>
        <taxon>Agaricomycetes</taxon>
        <taxon>Agaricomycetidae</taxon>
        <taxon>Agaricales</taxon>
        <taxon>Agaricineae</taxon>
        <taxon>Strophariaceae</taxon>
        <taxon>Psilocybe</taxon>
    </lineage>
</organism>
<reference evidence="2 3" key="1">
    <citation type="journal article" date="2018" name="Evol. Lett.">
        <title>Horizontal gene cluster transfer increased hallucinogenic mushroom diversity.</title>
        <authorList>
            <person name="Reynolds H.T."/>
            <person name="Vijayakumar V."/>
            <person name="Gluck-Thaler E."/>
            <person name="Korotkin H.B."/>
            <person name="Matheny P.B."/>
            <person name="Slot J.C."/>
        </authorList>
    </citation>
    <scope>NUCLEOTIDE SEQUENCE [LARGE SCALE GENOMIC DNA]</scope>
    <source>
        <strain evidence="2 3">2631</strain>
    </source>
</reference>
<dbReference type="InParanoid" id="A0A409WK48"/>
<evidence type="ECO:0000313" key="2">
    <source>
        <dbReference type="EMBL" id="PPQ78841.1"/>
    </source>
</evidence>
<name>A0A409WK48_PSICY</name>
<dbReference type="AlphaFoldDB" id="A0A409WK48"/>
<feature type="domain" description="NadR/Ttd14 AAA" evidence="1">
    <location>
        <begin position="8"/>
        <end position="169"/>
    </location>
</feature>
<accession>A0A409WK48</accession>
<dbReference type="SUPFAM" id="SSF52540">
    <property type="entry name" value="P-loop containing nucleoside triphosphate hydrolases"/>
    <property type="match status" value="1"/>
</dbReference>
<dbReference type="InterPro" id="IPR027417">
    <property type="entry name" value="P-loop_NTPase"/>
</dbReference>
<protein>
    <recommendedName>
        <fullName evidence="1">NadR/Ttd14 AAA domain-containing protein</fullName>
    </recommendedName>
</protein>
<evidence type="ECO:0000313" key="3">
    <source>
        <dbReference type="Proteomes" id="UP000283269"/>
    </source>
</evidence>
<sequence>MPERTVSIYVIGPSSTGKTTLCDALAQRLGLARSAYVTEIARKVMQDKGYSRDTIGLLQMQQDIMEAHFQQEERLDELGYRIRLFDRSALDPVVYAILTSKDSDEGNARKTFLLETDKFRRVLARYRSKDSIVVLLKPVPQWLCDDGVRSMEQPDVCLDIFRALLAHLHIEYREFGKEMKLLEERVTSIMGLARF</sequence>
<dbReference type="EMBL" id="NHYD01003404">
    <property type="protein sequence ID" value="PPQ78841.1"/>
    <property type="molecule type" value="Genomic_DNA"/>
</dbReference>
<proteinExistence type="predicted"/>
<keyword evidence="3" id="KW-1185">Reference proteome</keyword>
<dbReference type="Proteomes" id="UP000283269">
    <property type="component" value="Unassembled WGS sequence"/>
</dbReference>